<dbReference type="Proteomes" id="UP000000427">
    <property type="component" value="Chromosome"/>
</dbReference>
<accession>A0A0F7RNT0</accession>
<sequence>MRRRNTQAFTFLAWTSFVCALSGMLIGIYTLDETLSVK</sequence>
<dbReference type="EMBL" id="AE016879">
    <property type="protein sequence ID" value="ACZ49982.1"/>
    <property type="molecule type" value="Genomic_DNA"/>
</dbReference>
<dbReference type="KEGG" id="ban:BA_0319"/>
<dbReference type="Pfam" id="PF05360">
    <property type="entry name" value="YiaAB"/>
    <property type="match status" value="1"/>
</dbReference>
<gene>
    <name evidence="1" type="ordered locus">BA_0319</name>
</gene>
<organism evidence="1 2">
    <name type="scientific">Bacillus anthracis</name>
    <name type="common">anthrax bacterium</name>
    <dbReference type="NCBI Taxonomy" id="1392"/>
    <lineage>
        <taxon>Bacteria</taxon>
        <taxon>Bacillati</taxon>
        <taxon>Bacillota</taxon>
        <taxon>Bacilli</taxon>
        <taxon>Bacillales</taxon>
        <taxon>Bacillaceae</taxon>
        <taxon>Bacillus</taxon>
        <taxon>Bacillus cereus group</taxon>
    </lineage>
</organism>
<reference evidence="1 2" key="1">
    <citation type="journal article" date="2003" name="Nature">
        <title>The genome sequence of Bacillus anthracis Ames and comparison to closely related bacteria.</title>
        <authorList>
            <person name="Read T.D."/>
            <person name="Peterson S.N."/>
            <person name="Tourasse N."/>
            <person name="Baillie L.W."/>
            <person name="Paulsen I.T."/>
            <person name="Nelson K.E."/>
            <person name="Tettelin H."/>
            <person name="Fouts D.E."/>
            <person name="Eisen J.A."/>
            <person name="Gill S.R."/>
            <person name="Holtzapple E.K."/>
            <person name="Okstad O.A."/>
            <person name="Helgason E."/>
            <person name="Rilstone J."/>
            <person name="Wu M."/>
            <person name="Kolonay J.F."/>
            <person name="Beanan M.J."/>
            <person name="Dodson R.J."/>
            <person name="Brinkac L.M."/>
            <person name="Gwinn M."/>
            <person name="DeBoy R.T."/>
            <person name="Madpu R."/>
            <person name="Daugherty S.C."/>
            <person name="Durkin A.S."/>
            <person name="Haft D.H."/>
            <person name="Nelson W.C."/>
            <person name="Peterson J.D."/>
            <person name="Pop M."/>
            <person name="Khouri H.M."/>
            <person name="Radune D."/>
            <person name="Benton J.L."/>
            <person name="Mahamoud Y."/>
            <person name="Jiang L."/>
            <person name="Hance I.R."/>
            <person name="Weidman J.F."/>
            <person name="Berry K.J."/>
            <person name="Plaut R.D."/>
            <person name="Wolf A.M."/>
            <person name="Watkins K.L."/>
            <person name="Nierman W.C."/>
            <person name="Hazen A."/>
            <person name="Cline R."/>
            <person name="Redmond C."/>
            <person name="Thwaite J.E."/>
            <person name="White O."/>
            <person name="Salzberg S.L."/>
            <person name="Thomason B."/>
            <person name="Friedlander A.M."/>
            <person name="Koehler T.M."/>
            <person name="Hanna P.C."/>
            <person name="Kolsto A.B."/>
            <person name="Fraser C.M."/>
        </authorList>
    </citation>
    <scope>NUCLEOTIDE SEQUENCE [LARGE SCALE GENOMIC DNA]</scope>
    <source>
        <strain evidence="2">Ames / isolate Porton</strain>
    </source>
</reference>
<evidence type="ECO:0000313" key="1">
    <source>
        <dbReference type="EMBL" id="ACZ49982.1"/>
    </source>
</evidence>
<dbReference type="AlphaFoldDB" id="A0A0F7RNT0"/>
<name>A0A0F7RNT0_BACAN</name>
<proteinExistence type="predicted"/>
<dbReference type="InterPro" id="IPR008024">
    <property type="entry name" value="YiaAB"/>
</dbReference>
<protein>
    <submittedName>
        <fullName evidence="1">Uncharacterized protein</fullName>
    </submittedName>
</protein>
<evidence type="ECO:0000313" key="2">
    <source>
        <dbReference type="Proteomes" id="UP000000427"/>
    </source>
</evidence>